<accession>B0D0G1</accession>
<name>B0D0G1_LACBS</name>
<dbReference type="Proteomes" id="UP000001194">
    <property type="component" value="Unassembled WGS sequence"/>
</dbReference>
<dbReference type="HOGENOM" id="CLU_2850091_0_0_1"/>
<dbReference type="InParanoid" id="B0D0G1"/>
<dbReference type="GeneID" id="6072982"/>
<dbReference type="KEGG" id="lbc:LACBIDRAFT_313633"/>
<sequence length="65" mass="7607">MVVITRSHIPNTYRTSTISRIRHCIPLNIANYYYRRLGSSLVYIDSFDGAENMTCNMMTLFMLHC</sequence>
<keyword evidence="2" id="KW-1185">Reference proteome</keyword>
<dbReference type="RefSeq" id="XP_001877348.1">
    <property type="nucleotide sequence ID" value="XM_001877313.1"/>
</dbReference>
<proteinExistence type="predicted"/>
<organism evidence="2">
    <name type="scientific">Laccaria bicolor (strain S238N-H82 / ATCC MYA-4686)</name>
    <name type="common">Bicoloured deceiver</name>
    <name type="synonym">Laccaria laccata var. bicolor</name>
    <dbReference type="NCBI Taxonomy" id="486041"/>
    <lineage>
        <taxon>Eukaryota</taxon>
        <taxon>Fungi</taxon>
        <taxon>Dikarya</taxon>
        <taxon>Basidiomycota</taxon>
        <taxon>Agaricomycotina</taxon>
        <taxon>Agaricomycetes</taxon>
        <taxon>Agaricomycetidae</taxon>
        <taxon>Agaricales</taxon>
        <taxon>Agaricineae</taxon>
        <taxon>Hydnangiaceae</taxon>
        <taxon>Laccaria</taxon>
    </lineage>
</organism>
<dbReference type="AlphaFoldDB" id="B0D0G1"/>
<evidence type="ECO:0000313" key="2">
    <source>
        <dbReference type="Proteomes" id="UP000001194"/>
    </source>
</evidence>
<evidence type="ECO:0000313" key="1">
    <source>
        <dbReference type="EMBL" id="EDR11451.1"/>
    </source>
</evidence>
<protein>
    <submittedName>
        <fullName evidence="1">Predicted protein</fullName>
    </submittedName>
</protein>
<dbReference type="EMBL" id="DS547095">
    <property type="protein sequence ID" value="EDR11451.1"/>
    <property type="molecule type" value="Genomic_DNA"/>
</dbReference>
<reference evidence="1 2" key="1">
    <citation type="journal article" date="2008" name="Nature">
        <title>The genome of Laccaria bicolor provides insights into mycorrhizal symbiosis.</title>
        <authorList>
            <person name="Martin F."/>
            <person name="Aerts A."/>
            <person name="Ahren D."/>
            <person name="Brun A."/>
            <person name="Danchin E.G.J."/>
            <person name="Duchaussoy F."/>
            <person name="Gibon J."/>
            <person name="Kohler A."/>
            <person name="Lindquist E."/>
            <person name="Pereda V."/>
            <person name="Salamov A."/>
            <person name="Shapiro H.J."/>
            <person name="Wuyts J."/>
            <person name="Blaudez D."/>
            <person name="Buee M."/>
            <person name="Brokstein P."/>
            <person name="Canbaeck B."/>
            <person name="Cohen D."/>
            <person name="Courty P.E."/>
            <person name="Coutinho P.M."/>
            <person name="Delaruelle C."/>
            <person name="Detter J.C."/>
            <person name="Deveau A."/>
            <person name="DiFazio S."/>
            <person name="Duplessis S."/>
            <person name="Fraissinet-Tachet L."/>
            <person name="Lucic E."/>
            <person name="Frey-Klett P."/>
            <person name="Fourrey C."/>
            <person name="Feussner I."/>
            <person name="Gay G."/>
            <person name="Grimwood J."/>
            <person name="Hoegger P.J."/>
            <person name="Jain P."/>
            <person name="Kilaru S."/>
            <person name="Labbe J."/>
            <person name="Lin Y.C."/>
            <person name="Legue V."/>
            <person name="Le Tacon F."/>
            <person name="Marmeisse R."/>
            <person name="Melayah D."/>
            <person name="Montanini B."/>
            <person name="Muratet M."/>
            <person name="Nehls U."/>
            <person name="Niculita-Hirzel H."/>
            <person name="Oudot-Le Secq M.P."/>
            <person name="Peter M."/>
            <person name="Quesneville H."/>
            <person name="Rajashekar B."/>
            <person name="Reich M."/>
            <person name="Rouhier N."/>
            <person name="Schmutz J."/>
            <person name="Yin T."/>
            <person name="Chalot M."/>
            <person name="Henrissat B."/>
            <person name="Kuees U."/>
            <person name="Lucas S."/>
            <person name="Van de Peer Y."/>
            <person name="Podila G.K."/>
            <person name="Polle A."/>
            <person name="Pukkila P.J."/>
            <person name="Richardson P.M."/>
            <person name="Rouze P."/>
            <person name="Sanders I.R."/>
            <person name="Stajich J.E."/>
            <person name="Tunlid A."/>
            <person name="Tuskan G."/>
            <person name="Grigoriev I.V."/>
        </authorList>
    </citation>
    <scope>NUCLEOTIDE SEQUENCE [LARGE SCALE GENOMIC DNA]</scope>
    <source>
        <strain evidence="2">S238N-H82 / ATCC MYA-4686</strain>
    </source>
</reference>
<gene>
    <name evidence="1" type="ORF">LACBIDRAFT_313633</name>
</gene>